<organism evidence="1 2">
    <name type="scientific">Mycteria americana</name>
    <name type="common">Wood stork</name>
    <dbReference type="NCBI Taxonomy" id="33587"/>
    <lineage>
        <taxon>Eukaryota</taxon>
        <taxon>Metazoa</taxon>
        <taxon>Chordata</taxon>
        <taxon>Craniata</taxon>
        <taxon>Vertebrata</taxon>
        <taxon>Euteleostomi</taxon>
        <taxon>Archelosauria</taxon>
        <taxon>Archosauria</taxon>
        <taxon>Dinosauria</taxon>
        <taxon>Saurischia</taxon>
        <taxon>Theropoda</taxon>
        <taxon>Coelurosauria</taxon>
        <taxon>Aves</taxon>
        <taxon>Neognathae</taxon>
        <taxon>Neoaves</taxon>
        <taxon>Aequornithes</taxon>
        <taxon>Ciconiiformes</taxon>
        <taxon>Ciconiidae</taxon>
        <taxon>Mycteria</taxon>
    </lineage>
</organism>
<reference evidence="1 2" key="1">
    <citation type="journal article" date="2023" name="J. Hered.">
        <title>Chromosome-level genome of the wood stork (Mycteria americana) provides insight into avian chromosome evolution.</title>
        <authorList>
            <person name="Flamio R. Jr."/>
            <person name="Ramstad K.M."/>
        </authorList>
    </citation>
    <scope>NUCLEOTIDE SEQUENCE [LARGE SCALE GENOMIC DNA]</scope>
    <source>
        <strain evidence="1">JAX WOST 10</strain>
    </source>
</reference>
<accession>A0AAN7NR24</accession>
<comment type="caution">
    <text evidence="1">The sequence shown here is derived from an EMBL/GenBank/DDBJ whole genome shotgun (WGS) entry which is preliminary data.</text>
</comment>
<dbReference type="Proteomes" id="UP001333110">
    <property type="component" value="Unassembled WGS sequence"/>
</dbReference>
<dbReference type="EMBL" id="JAUNZN010000009">
    <property type="protein sequence ID" value="KAK4816381.1"/>
    <property type="molecule type" value="Genomic_DNA"/>
</dbReference>
<evidence type="ECO:0000313" key="2">
    <source>
        <dbReference type="Proteomes" id="UP001333110"/>
    </source>
</evidence>
<evidence type="ECO:0000313" key="1">
    <source>
        <dbReference type="EMBL" id="KAK4816381.1"/>
    </source>
</evidence>
<sequence length="120" mass="13860">MIALPKTASNHHMAHKSFSVCEQEVQRGTFPRWLPHQLCQEVICHTLQEPPRLFPFCCIVFPADIRQVEVPHKNKGGLAIKHFFTESVTKHWNRLPRDIVESPSLEILKSHLDMVQGNML</sequence>
<gene>
    <name evidence="1" type="ORF">QYF61_016285</name>
</gene>
<keyword evidence="2" id="KW-1185">Reference proteome</keyword>
<protein>
    <submittedName>
        <fullName evidence="1">Uncharacterized protein</fullName>
    </submittedName>
</protein>
<proteinExistence type="predicted"/>
<name>A0AAN7NR24_MYCAM</name>
<dbReference type="AlphaFoldDB" id="A0AAN7NR24"/>